<feature type="transmembrane region" description="Helical" evidence="4">
    <location>
        <begin position="115"/>
        <end position="134"/>
    </location>
</feature>
<organism evidence="6 7">
    <name type="scientific">Populibacterium corticicola</name>
    <dbReference type="NCBI Taxonomy" id="1812826"/>
    <lineage>
        <taxon>Bacteria</taxon>
        <taxon>Bacillati</taxon>
        <taxon>Actinomycetota</taxon>
        <taxon>Actinomycetes</taxon>
        <taxon>Micrococcales</taxon>
        <taxon>Jonesiaceae</taxon>
        <taxon>Populibacterium</taxon>
    </lineage>
</organism>
<feature type="transmembrane region" description="Helical" evidence="4">
    <location>
        <begin position="44"/>
        <end position="63"/>
    </location>
</feature>
<dbReference type="Proteomes" id="UP001597391">
    <property type="component" value="Unassembled WGS sequence"/>
</dbReference>
<dbReference type="Pfam" id="PF07730">
    <property type="entry name" value="HisKA_3"/>
    <property type="match status" value="1"/>
</dbReference>
<keyword evidence="4" id="KW-1133">Transmembrane helix</keyword>
<dbReference type="PANTHER" id="PTHR24421:SF63">
    <property type="entry name" value="SENSOR HISTIDINE KINASE DESK"/>
    <property type="match status" value="1"/>
</dbReference>
<keyword evidence="2 6" id="KW-0418">Kinase</keyword>
<dbReference type="InterPro" id="IPR050482">
    <property type="entry name" value="Sensor_HK_TwoCompSys"/>
</dbReference>
<dbReference type="RefSeq" id="WP_377464711.1">
    <property type="nucleotide sequence ID" value="NZ_JBHUOP010000001.1"/>
</dbReference>
<evidence type="ECO:0000256" key="4">
    <source>
        <dbReference type="SAM" id="Phobius"/>
    </source>
</evidence>
<evidence type="ECO:0000256" key="2">
    <source>
        <dbReference type="ARBA" id="ARBA00022777"/>
    </source>
</evidence>
<dbReference type="InterPro" id="IPR036890">
    <property type="entry name" value="HATPase_C_sf"/>
</dbReference>
<dbReference type="EMBL" id="JBHUOP010000001">
    <property type="protein sequence ID" value="MFD2839267.1"/>
    <property type="molecule type" value="Genomic_DNA"/>
</dbReference>
<accession>A0ABW5XBP5</accession>
<gene>
    <name evidence="6" type="ORF">ACFSYH_01615</name>
</gene>
<name>A0ABW5XBP5_9MICO</name>
<keyword evidence="1" id="KW-0808">Transferase</keyword>
<feature type="transmembrane region" description="Helical" evidence="4">
    <location>
        <begin position="92"/>
        <end position="108"/>
    </location>
</feature>
<evidence type="ECO:0000313" key="6">
    <source>
        <dbReference type="EMBL" id="MFD2839267.1"/>
    </source>
</evidence>
<dbReference type="Gene3D" id="3.30.565.10">
    <property type="entry name" value="Histidine kinase-like ATPase, C-terminal domain"/>
    <property type="match status" value="1"/>
</dbReference>
<protein>
    <submittedName>
        <fullName evidence="6">Sensor histidine kinase</fullName>
    </submittedName>
</protein>
<keyword evidence="3" id="KW-0902">Two-component regulatory system</keyword>
<comment type="caution">
    <text evidence="6">The sequence shown here is derived from an EMBL/GenBank/DDBJ whole genome shotgun (WGS) entry which is preliminary data.</text>
</comment>
<feature type="transmembrane region" description="Helical" evidence="4">
    <location>
        <begin position="21"/>
        <end position="38"/>
    </location>
</feature>
<sequence>MNRSDALMHEARSTLNRRTTRSYMIAAGVTAAAGFVGADSWFAALAVAPSLALSFMVLLTGWAQPAHQNLMLASGVVGAGTLVWTAFTHANLMGAVGITITGAMWVTYRRVRGQLQVIALCALVISVLLMAQLPDVGAELQSISVMSVVAIAWASAIVESDDQRRLFDLLERTKDAEREASILRERNRFAADLHDVQGHTLHVIKLKAAVAARLQHADPERTARELEDIGRLTAETIEQARDLANSMHQLVLSAELNNARELLTAAGIDTQVEYLDDELHVGSGENQGSLALVLREATTNILRHARPARVVIMVGPDVLVVRNDGITPSQLRPLRGLATLQQRMRDAGGTLLIESDDTTFCLRAVFEEEAE</sequence>
<dbReference type="GO" id="GO:0016301">
    <property type="term" value="F:kinase activity"/>
    <property type="evidence" value="ECO:0007669"/>
    <property type="project" value="UniProtKB-KW"/>
</dbReference>
<evidence type="ECO:0000259" key="5">
    <source>
        <dbReference type="Pfam" id="PF07730"/>
    </source>
</evidence>
<dbReference type="Gene3D" id="1.20.5.1930">
    <property type="match status" value="1"/>
</dbReference>
<dbReference type="PANTHER" id="PTHR24421">
    <property type="entry name" value="NITRATE/NITRITE SENSOR PROTEIN NARX-RELATED"/>
    <property type="match status" value="1"/>
</dbReference>
<keyword evidence="4" id="KW-0472">Membrane</keyword>
<feature type="transmembrane region" description="Helical" evidence="4">
    <location>
        <begin position="70"/>
        <end position="86"/>
    </location>
</feature>
<feature type="domain" description="Signal transduction histidine kinase subgroup 3 dimerisation and phosphoacceptor" evidence="5">
    <location>
        <begin position="185"/>
        <end position="249"/>
    </location>
</feature>
<reference evidence="7" key="1">
    <citation type="journal article" date="2019" name="Int. J. Syst. Evol. Microbiol.">
        <title>The Global Catalogue of Microorganisms (GCM) 10K type strain sequencing project: providing services to taxonomists for standard genome sequencing and annotation.</title>
        <authorList>
            <consortium name="The Broad Institute Genomics Platform"/>
            <consortium name="The Broad Institute Genome Sequencing Center for Infectious Disease"/>
            <person name="Wu L."/>
            <person name="Ma J."/>
        </authorList>
    </citation>
    <scope>NUCLEOTIDE SEQUENCE [LARGE SCALE GENOMIC DNA]</scope>
    <source>
        <strain evidence="7">KCTC 33576</strain>
    </source>
</reference>
<keyword evidence="4" id="KW-0812">Transmembrane</keyword>
<dbReference type="InterPro" id="IPR011712">
    <property type="entry name" value="Sig_transdc_His_kin_sub3_dim/P"/>
</dbReference>
<proteinExistence type="predicted"/>
<keyword evidence="7" id="KW-1185">Reference proteome</keyword>
<evidence type="ECO:0000256" key="1">
    <source>
        <dbReference type="ARBA" id="ARBA00022679"/>
    </source>
</evidence>
<evidence type="ECO:0000256" key="3">
    <source>
        <dbReference type="ARBA" id="ARBA00023012"/>
    </source>
</evidence>
<evidence type="ECO:0000313" key="7">
    <source>
        <dbReference type="Proteomes" id="UP001597391"/>
    </source>
</evidence>